<dbReference type="KEGG" id="spri:SPRI_4804"/>
<dbReference type="STRING" id="38300.SPRI_4804"/>
<dbReference type="GeneID" id="97234144"/>
<evidence type="ECO:0000313" key="2">
    <source>
        <dbReference type="Proteomes" id="UP000060513"/>
    </source>
</evidence>
<gene>
    <name evidence="1" type="ORF">SPRI_4804</name>
</gene>
<dbReference type="PATRIC" id="fig|38300.4.peg.5037"/>
<dbReference type="Proteomes" id="UP000060513">
    <property type="component" value="Chromosome"/>
</dbReference>
<reference evidence="1 2" key="1">
    <citation type="submission" date="2015-08" db="EMBL/GenBank/DDBJ databases">
        <title>Genome sequence of the pristinamycin over-producing bacterium Streptomyces pristinaespiralis HCCB10218.</title>
        <authorList>
            <person name="Tian J."/>
            <person name="Yang J."/>
            <person name="Li L."/>
            <person name="Ruan L."/>
            <person name="Wei W."/>
            <person name="Zheng G."/>
            <person name="Wei Z."/>
            <person name="Yang S."/>
            <person name="Ge M."/>
            <person name="Jiang W."/>
            <person name="Lu Y."/>
        </authorList>
    </citation>
    <scope>NUCLEOTIDE SEQUENCE [LARGE SCALE GENOMIC DNA]</scope>
    <source>
        <strain evidence="1 2">HCCB 10218</strain>
    </source>
</reference>
<dbReference type="RefSeq" id="WP_005317395.1">
    <property type="nucleotide sequence ID" value="NZ_CP011340.1"/>
</dbReference>
<dbReference type="OrthoDB" id="4305729at2"/>
<proteinExistence type="predicted"/>
<sequence length="116" mass="12875">MESKYYVEFLRDLLSLDAAVRTEASDRVQDFVNLLSDTQARVVGDLIAMLAPYEESRVALEALLHALTDLDGCGKLDGVDLSPLGEIPESAIHVEHREYMEEFAPRIARANNGPTE</sequence>
<accession>A0A0M4DID5</accession>
<dbReference type="EMBL" id="CP011340">
    <property type="protein sequence ID" value="ALC23110.1"/>
    <property type="molecule type" value="Genomic_DNA"/>
</dbReference>
<organism evidence="1">
    <name type="scientific">Streptomyces pristinaespiralis</name>
    <dbReference type="NCBI Taxonomy" id="38300"/>
    <lineage>
        <taxon>Bacteria</taxon>
        <taxon>Bacillati</taxon>
        <taxon>Actinomycetota</taxon>
        <taxon>Actinomycetes</taxon>
        <taxon>Kitasatosporales</taxon>
        <taxon>Streptomycetaceae</taxon>
        <taxon>Streptomyces</taxon>
    </lineage>
</organism>
<dbReference type="AlphaFoldDB" id="A0A0M4DID5"/>
<name>A0A0M4DID5_STRPR</name>
<protein>
    <submittedName>
        <fullName evidence="1">Uncharacterized protein</fullName>
    </submittedName>
</protein>
<evidence type="ECO:0000313" key="1">
    <source>
        <dbReference type="EMBL" id="ALC23110.1"/>
    </source>
</evidence>